<gene>
    <name evidence="2" type="ORF">IZT61_17765</name>
</gene>
<name>A0A7U3SQY4_9SPHI</name>
<dbReference type="GO" id="GO:0006508">
    <property type="term" value="P:proteolysis"/>
    <property type="evidence" value="ECO:0007669"/>
    <property type="project" value="InterPro"/>
</dbReference>
<evidence type="ECO:0000313" key="3">
    <source>
        <dbReference type="Proteomes" id="UP000594759"/>
    </source>
</evidence>
<dbReference type="Gene3D" id="3.40.50.1460">
    <property type="match status" value="1"/>
</dbReference>
<keyword evidence="3" id="KW-1185">Reference proteome</keyword>
<evidence type="ECO:0000259" key="1">
    <source>
        <dbReference type="Pfam" id="PF00656"/>
    </source>
</evidence>
<accession>A0A7U3SQY4</accession>
<dbReference type="Gene3D" id="3.40.50.300">
    <property type="entry name" value="P-loop containing nucleotide triphosphate hydrolases"/>
    <property type="match status" value="1"/>
</dbReference>
<dbReference type="Proteomes" id="UP000594759">
    <property type="component" value="Chromosome"/>
</dbReference>
<evidence type="ECO:0000313" key="2">
    <source>
        <dbReference type="EMBL" id="QPH38891.1"/>
    </source>
</evidence>
<dbReference type="KEGG" id="pex:IZT61_17765"/>
<organism evidence="2 3">
    <name type="scientific">Pedobacter endophyticus</name>
    <dbReference type="NCBI Taxonomy" id="2789740"/>
    <lineage>
        <taxon>Bacteria</taxon>
        <taxon>Pseudomonadati</taxon>
        <taxon>Bacteroidota</taxon>
        <taxon>Sphingobacteriia</taxon>
        <taxon>Sphingobacteriales</taxon>
        <taxon>Sphingobacteriaceae</taxon>
        <taxon>Pedobacter</taxon>
    </lineage>
</organism>
<reference evidence="2 3" key="1">
    <citation type="submission" date="2020-11" db="EMBL/GenBank/DDBJ databases">
        <title>Pedobacter endophytica, an endophytic bacteria isolated form Carex pumila.</title>
        <authorList>
            <person name="Peng Y."/>
            <person name="Jiang L."/>
            <person name="Lee J."/>
        </authorList>
    </citation>
    <scope>NUCLEOTIDE SEQUENCE [LARGE SCALE GENOMIC DNA]</scope>
    <source>
        <strain evidence="2 3">JBR3-12</strain>
    </source>
</reference>
<dbReference type="InterPro" id="IPR029030">
    <property type="entry name" value="Caspase-like_dom_sf"/>
</dbReference>
<dbReference type="GO" id="GO:0004197">
    <property type="term" value="F:cysteine-type endopeptidase activity"/>
    <property type="evidence" value="ECO:0007669"/>
    <property type="project" value="InterPro"/>
</dbReference>
<dbReference type="Pfam" id="PF00656">
    <property type="entry name" value="Peptidase_C14"/>
    <property type="match status" value="1"/>
</dbReference>
<proteinExistence type="predicted"/>
<sequence length="1446" mass="167367">MEGVKLFLPIGIDDYQKDPWPVLTNAKADVERLGSILCEKYGFNLLDDYVFDEKATLELIHEEFDKATKSCYEVDELIIYYAGHGNESPSGTGHWIPVDGDDKRYRWISNAAIIDHIKEIKAKHILLISDSCYSGTFVLKQLKLSGINLTMEELTEKRSRVILTSGEVKTVSDGIAGLGTPFNKSLCEILLKNTRPELRLSKLIDSVVRTTSVRSKQIPQACELDCEDNDGGEMIFRLVDKDIRPEIAPEKFPLPPMPDKERLIPRTYTNNEDKDSIAELLFELKNSKIALSEILEHEKLLVLLGAAGSGKSIEALRQAYEFQDGEFLNPIFKRLNSYSGGAIQSFVELDFSDTDSSRMVVFLDGLDEIHPDFFQEATDEIIKLSKDQPLLSIVVTCRTNFYEIAKENTQGTLPGFVCYHIDDINLNDILLFCNDVLHINGDDFLNQARQNLFSDLLTRPFFLNILLGHYLQHGNLSVSRIDILELEISKSLAYKAESSEPEQIEHKEKVFIFLEKISFAMEMIGRNFLSTDELRDIFPNDSDFEFCQSLSVFSLRSDTNQWSFDHNNIQEYFAARVLAKLPFEKLLEVTTLKIGENSSLRPSWINTISFYVSIAKKEQVDELINWLVEHDVEVIIKFEPERLTEELKFKVFKQIFDFYNDRNIWLSSNKFSDEELSRFAHNQESLGYLLNKLDDPNSSKITIYNTLHVLINFDLTLIAGSEEKLREILINRIEKIDNDDTAMIHSLIGTLSHLKLADEKTLEHFVAKFGKSRNQYLRSALYRLLYYTGTAGEHLDIIFDGLGLERMEEGDNDREEINLGDESFNLRLAIESINDPQQLQEFIERITSDNFKRLKLTYDHREIYPKLVQNAIEAFSKNGKLFDAMLGLYIALQGDHNKTILEDISIFFIETDTKRDLILYLWKKADRSEFGWTDLLTTILNEETVHMMIDFYKSKDIGNDDIKAFHEILYRNEYAYPGLLELFEHLFKERTSVELIRPQPSKWPAIEDQRKKEDFLALFSEEKILQGVNKVFDQIGDEVIRKDQLISLWTANYYDEEKSVSQVAFNIIREKIHYFETANRGDVINWVKNPEEFSHFQIKHIHRFLQQDSSLNLDEQQFDFIKKWCSEIGDDPNLLWYFFTVSKIPLDEDQLLRLTKFVNHNRDTKITALGSLEIIAQHIDKAKLIDQLILNLNDGELGLASWSNNAAYVLRAEIKEAYPLIAKKLMDANRDFVNDKELLKFWFEKTQNSQDMREIIEGTKSMDLKWKGIKILMANPEEHQFLKDLLNNFLLRDDVQLADKQEAANFLIQLDEISGFNFLADYMLEKKDPSIDTRFGYRNFDILNSVEAIGKLYSLLHLAKQPEFKRDIFNDLESRVLAAFVSIGIQSEENATIVINALNEFINQYGDEFSNLNFLHYQISRIQEQLKLNSSTSLSLKDAINIYENL</sequence>
<dbReference type="InterPro" id="IPR027417">
    <property type="entry name" value="P-loop_NTPase"/>
</dbReference>
<dbReference type="RefSeq" id="WP_196098366.1">
    <property type="nucleotide sequence ID" value="NZ_CP064939.1"/>
</dbReference>
<protein>
    <submittedName>
        <fullName evidence="2">Caspase family protein</fullName>
    </submittedName>
</protein>
<dbReference type="InterPro" id="IPR011600">
    <property type="entry name" value="Pept_C14_caspase"/>
</dbReference>
<dbReference type="SUPFAM" id="SSF52129">
    <property type="entry name" value="Caspase-like"/>
    <property type="match status" value="1"/>
</dbReference>
<feature type="domain" description="Peptidase C14 caspase" evidence="1">
    <location>
        <begin position="10"/>
        <end position="222"/>
    </location>
</feature>
<dbReference type="EMBL" id="CP064939">
    <property type="protein sequence ID" value="QPH38891.1"/>
    <property type="molecule type" value="Genomic_DNA"/>
</dbReference>